<evidence type="ECO:0000256" key="6">
    <source>
        <dbReference type="ARBA" id="ARBA00023136"/>
    </source>
</evidence>
<dbReference type="Gene3D" id="1.20.1600.10">
    <property type="entry name" value="Outer membrane efflux proteins (OEP)"/>
    <property type="match status" value="1"/>
</dbReference>
<keyword evidence="6" id="KW-0472">Membrane</keyword>
<comment type="caution">
    <text evidence="9">The sequence shown here is derived from an EMBL/GenBank/DDBJ whole genome shotgun (WGS) entry which is preliminary data.</text>
</comment>
<evidence type="ECO:0000313" key="10">
    <source>
        <dbReference type="Proteomes" id="UP000249739"/>
    </source>
</evidence>
<dbReference type="PANTHER" id="PTHR30026:SF22">
    <property type="entry name" value="OUTER MEMBRANE EFFLUX PROTEIN"/>
    <property type="match status" value="1"/>
</dbReference>
<gene>
    <name evidence="9" type="ORF">DI586_09225</name>
</gene>
<dbReference type="Proteomes" id="UP000249739">
    <property type="component" value="Unassembled WGS sequence"/>
</dbReference>
<dbReference type="PANTHER" id="PTHR30026">
    <property type="entry name" value="OUTER MEMBRANE PROTEIN TOLC"/>
    <property type="match status" value="1"/>
</dbReference>
<name>A0A2W5H997_9BACT</name>
<evidence type="ECO:0000313" key="9">
    <source>
        <dbReference type="EMBL" id="PZP54656.1"/>
    </source>
</evidence>
<comment type="subcellular location">
    <subcellularLocation>
        <location evidence="1">Cell outer membrane</location>
    </subcellularLocation>
</comment>
<organism evidence="9 10">
    <name type="scientific">Micavibrio aeruginosavorus</name>
    <dbReference type="NCBI Taxonomy" id="349221"/>
    <lineage>
        <taxon>Bacteria</taxon>
        <taxon>Pseudomonadati</taxon>
        <taxon>Bdellovibrionota</taxon>
        <taxon>Bdellovibrionia</taxon>
        <taxon>Bdellovibrionales</taxon>
        <taxon>Pseudobdellovibrionaceae</taxon>
        <taxon>Micavibrio</taxon>
    </lineage>
</organism>
<dbReference type="InterPro" id="IPR051906">
    <property type="entry name" value="TolC-like"/>
</dbReference>
<dbReference type="Pfam" id="PF02321">
    <property type="entry name" value="OEP"/>
    <property type="match status" value="2"/>
</dbReference>
<evidence type="ECO:0000256" key="1">
    <source>
        <dbReference type="ARBA" id="ARBA00004442"/>
    </source>
</evidence>
<evidence type="ECO:0000256" key="3">
    <source>
        <dbReference type="ARBA" id="ARBA00022448"/>
    </source>
</evidence>
<reference evidence="9 10" key="1">
    <citation type="submission" date="2017-08" db="EMBL/GenBank/DDBJ databases">
        <title>Infants hospitalized years apart are colonized by the same room-sourced microbial strains.</title>
        <authorList>
            <person name="Brooks B."/>
            <person name="Olm M.R."/>
            <person name="Firek B.A."/>
            <person name="Baker R."/>
            <person name="Thomas B.C."/>
            <person name="Morowitz M.J."/>
            <person name="Banfield J.F."/>
        </authorList>
    </citation>
    <scope>NUCLEOTIDE SEQUENCE [LARGE SCALE GENOMIC DNA]</scope>
    <source>
        <strain evidence="9">S2_006_000_R2_64</strain>
    </source>
</reference>
<comment type="similarity">
    <text evidence="2">Belongs to the outer membrane factor (OMF) (TC 1.B.17) family.</text>
</comment>
<evidence type="ECO:0000256" key="5">
    <source>
        <dbReference type="ARBA" id="ARBA00022692"/>
    </source>
</evidence>
<feature type="region of interest" description="Disordered" evidence="8">
    <location>
        <begin position="566"/>
        <end position="590"/>
    </location>
</feature>
<dbReference type="NCBIfam" id="TIGR01844">
    <property type="entry name" value="type_I_sec_TolC"/>
    <property type="match status" value="1"/>
</dbReference>
<evidence type="ECO:0000256" key="2">
    <source>
        <dbReference type="ARBA" id="ARBA00007613"/>
    </source>
</evidence>
<feature type="compositionally biased region" description="Polar residues" evidence="8">
    <location>
        <begin position="567"/>
        <end position="578"/>
    </location>
</feature>
<dbReference type="GO" id="GO:1990281">
    <property type="term" value="C:efflux pump complex"/>
    <property type="evidence" value="ECO:0007669"/>
    <property type="project" value="TreeGrafter"/>
</dbReference>
<dbReference type="InterPro" id="IPR010130">
    <property type="entry name" value="T1SS_OMP_TolC"/>
</dbReference>
<keyword evidence="3" id="KW-0813">Transport</keyword>
<dbReference type="EMBL" id="QFOT01000119">
    <property type="protein sequence ID" value="PZP54656.1"/>
    <property type="molecule type" value="Genomic_DNA"/>
</dbReference>
<accession>A0A2W5H997</accession>
<dbReference type="InterPro" id="IPR003423">
    <property type="entry name" value="OMP_efflux"/>
</dbReference>
<evidence type="ECO:0000256" key="8">
    <source>
        <dbReference type="SAM" id="MobiDB-lite"/>
    </source>
</evidence>
<keyword evidence="5" id="KW-0812">Transmembrane</keyword>
<dbReference type="GO" id="GO:0009279">
    <property type="term" value="C:cell outer membrane"/>
    <property type="evidence" value="ECO:0007669"/>
    <property type="project" value="UniProtKB-SubCell"/>
</dbReference>
<evidence type="ECO:0000256" key="7">
    <source>
        <dbReference type="ARBA" id="ARBA00023237"/>
    </source>
</evidence>
<proteinExistence type="inferred from homology"/>
<keyword evidence="7" id="KW-0998">Cell outer membrane</keyword>
<dbReference type="AlphaFoldDB" id="A0A2W5H997"/>
<sequence length="590" mass="64305">MVRLAGTIAGFRDRYLNSKEILEMNNKYAVTVCAAALMIFSASAVQAQDSQTMESQMKATSQVQTRQIQAPATIDNTPVPAATDLPVPTGQVTDANTVDLGAMSGATSSAPAMAAAPTPPPPPTPVLTTSNPQTMAASTRVGSTGASADRITNVRDAVAVGILVNPQTESVQNNRRATDEELRQAKALWLPSVDARADGGWQYTSRKFDGTSGRQSDNGTTAQASLTLTQMLFDGFNTKYENERQKWRVRSASHRVRETAEFLGLDIIESYIDILRQRELLAIAVENTRQHSDILAQIQDATSAGRSTQADVEQTNARMAAAKATEANVRQSLMDAETNFRRRVGDLPQPELERPVPPRELLEGNVEEEVKQALTHSPTLDIYEADVNVASKEASQTNSTMYPEVDFQLSGNAGKDVDLVQGDEYGGSALVVANWNLYRGGGDIARQREFVYRHAQSKSERNNAARAIEADVRQTWSSMISAGTRAEQFGKQADANGQVVAAYKDQFNLDRRTLLDVLDSQNEWFVSRTNAINNQYLEMFAVYRLLAVKGELLPTLQVAYPKEAIPSDTSTGTDSSNPLFFKNGPKGKAS</sequence>
<dbReference type="SUPFAM" id="SSF56954">
    <property type="entry name" value="Outer membrane efflux proteins (OEP)"/>
    <property type="match status" value="1"/>
</dbReference>
<protein>
    <submittedName>
        <fullName evidence="9">Type I secretion protein TolC</fullName>
    </submittedName>
</protein>
<evidence type="ECO:0000256" key="4">
    <source>
        <dbReference type="ARBA" id="ARBA00022452"/>
    </source>
</evidence>
<dbReference type="GO" id="GO:0015288">
    <property type="term" value="F:porin activity"/>
    <property type="evidence" value="ECO:0007669"/>
    <property type="project" value="TreeGrafter"/>
</dbReference>
<dbReference type="GO" id="GO:0015562">
    <property type="term" value="F:efflux transmembrane transporter activity"/>
    <property type="evidence" value="ECO:0007669"/>
    <property type="project" value="InterPro"/>
</dbReference>
<keyword evidence="4" id="KW-1134">Transmembrane beta strand</keyword>